<feature type="transmembrane region" description="Helical" evidence="2">
    <location>
        <begin position="266"/>
        <end position="284"/>
    </location>
</feature>
<keyword evidence="2" id="KW-0812">Transmembrane</keyword>
<sequence>MKSTTTFSVLLKTLNHLLLLSFDYLSTMDLIFVLLTQLINTTPFELEFEDADGNRSLLPSLRPGKTGFAKQIRILRHLNRSGRAWKFRVLVDGKFTGIEMDPQVVMDCVRVVFCVEGGVLCVKRVHEKRVDAFFRLRNEECQCQHLPPYVGLKNRGEEDGSKCSTRRAEEDGNECSTSEEEAEANVRSSASDSPAGANNINVGDNLKERTKNLNPHLDPPIKSRGRIGNTPRPRPRPPNDNVAPAQRGRPIDYEPSSNHVVEKDSFVHGMLLVFAFIVFIWLRFF</sequence>
<gene>
    <name evidence="3" type="ORF">SASPL_104833</name>
</gene>
<reference evidence="3" key="2">
    <citation type="submission" date="2020-08" db="EMBL/GenBank/DDBJ databases">
        <title>Plant Genome Project.</title>
        <authorList>
            <person name="Zhang R.-G."/>
        </authorList>
    </citation>
    <scope>NUCLEOTIDE SEQUENCE</scope>
    <source>
        <strain evidence="3">Huo1</strain>
        <tissue evidence="3">Leaf</tissue>
    </source>
</reference>
<evidence type="ECO:0000313" key="4">
    <source>
        <dbReference type="Proteomes" id="UP000298416"/>
    </source>
</evidence>
<keyword evidence="4" id="KW-1185">Reference proteome</keyword>
<keyword evidence="2" id="KW-1133">Transmembrane helix</keyword>
<comment type="caution">
    <text evidence="3">The sequence shown here is derived from an EMBL/GenBank/DDBJ whole genome shotgun (WGS) entry which is preliminary data.</text>
</comment>
<feature type="compositionally biased region" description="Basic and acidic residues" evidence="1">
    <location>
        <begin position="154"/>
        <end position="170"/>
    </location>
</feature>
<dbReference type="EMBL" id="PNBA02000002">
    <property type="protein sequence ID" value="KAG6433225.1"/>
    <property type="molecule type" value="Genomic_DNA"/>
</dbReference>
<name>A0A8X8YK71_SALSN</name>
<reference evidence="3" key="1">
    <citation type="submission" date="2018-01" db="EMBL/GenBank/DDBJ databases">
        <authorList>
            <person name="Mao J.F."/>
        </authorList>
    </citation>
    <scope>NUCLEOTIDE SEQUENCE</scope>
    <source>
        <strain evidence="3">Huo1</strain>
        <tissue evidence="3">Leaf</tissue>
    </source>
</reference>
<evidence type="ECO:0000256" key="1">
    <source>
        <dbReference type="SAM" id="MobiDB-lite"/>
    </source>
</evidence>
<protein>
    <submittedName>
        <fullName evidence="3">Uncharacterized protein</fullName>
    </submittedName>
</protein>
<accession>A0A8X8YK71</accession>
<evidence type="ECO:0000313" key="3">
    <source>
        <dbReference type="EMBL" id="KAG6433225.1"/>
    </source>
</evidence>
<proteinExistence type="predicted"/>
<dbReference type="AlphaFoldDB" id="A0A8X8YK71"/>
<keyword evidence="2" id="KW-0472">Membrane</keyword>
<feature type="compositionally biased region" description="Polar residues" evidence="1">
    <location>
        <begin position="186"/>
        <end position="202"/>
    </location>
</feature>
<feature type="region of interest" description="Disordered" evidence="1">
    <location>
        <begin position="154"/>
        <end position="256"/>
    </location>
</feature>
<evidence type="ECO:0000256" key="2">
    <source>
        <dbReference type="SAM" id="Phobius"/>
    </source>
</evidence>
<dbReference type="Proteomes" id="UP000298416">
    <property type="component" value="Unassembled WGS sequence"/>
</dbReference>
<feature type="compositionally biased region" description="Acidic residues" evidence="1">
    <location>
        <begin position="171"/>
        <end position="183"/>
    </location>
</feature>
<organism evidence="3">
    <name type="scientific">Salvia splendens</name>
    <name type="common">Scarlet sage</name>
    <dbReference type="NCBI Taxonomy" id="180675"/>
    <lineage>
        <taxon>Eukaryota</taxon>
        <taxon>Viridiplantae</taxon>
        <taxon>Streptophyta</taxon>
        <taxon>Embryophyta</taxon>
        <taxon>Tracheophyta</taxon>
        <taxon>Spermatophyta</taxon>
        <taxon>Magnoliopsida</taxon>
        <taxon>eudicotyledons</taxon>
        <taxon>Gunneridae</taxon>
        <taxon>Pentapetalae</taxon>
        <taxon>asterids</taxon>
        <taxon>lamiids</taxon>
        <taxon>Lamiales</taxon>
        <taxon>Lamiaceae</taxon>
        <taxon>Nepetoideae</taxon>
        <taxon>Mentheae</taxon>
        <taxon>Salviinae</taxon>
        <taxon>Salvia</taxon>
        <taxon>Salvia subgen. Calosphace</taxon>
        <taxon>core Calosphace</taxon>
    </lineage>
</organism>